<dbReference type="InterPro" id="IPR011049">
    <property type="entry name" value="Serralysin-like_metalloprot_C"/>
</dbReference>
<dbReference type="Proteomes" id="UP000831019">
    <property type="component" value="Plasmid pDSM109990_a"/>
</dbReference>
<proteinExistence type="predicted"/>
<dbReference type="Pfam" id="PF13583">
    <property type="entry name" value="Reprolysin_4"/>
    <property type="match status" value="1"/>
</dbReference>
<keyword evidence="2" id="KW-0614">Plasmid</keyword>
<reference evidence="3" key="1">
    <citation type="journal article" date="2022" name="Microorganisms">
        <title>Beyond the ABCs#Discovery of Three New Plasmid Types in Rhodobacterales (RepQ, RepY, RepW).</title>
        <authorList>
            <person name="Freese H.M."/>
            <person name="Ringel V."/>
            <person name="Overmann J."/>
            <person name="Petersen J."/>
        </authorList>
    </citation>
    <scope>NUCLEOTIDE SEQUENCE [LARGE SCALE GENOMIC DNA]</scope>
    <source>
        <strain evidence="3">DSM 109990</strain>
        <plasmid evidence="3">pDSM109990_a</plasmid>
    </source>
</reference>
<sequence length="601" mass="65616">MTSYFQLSDTEKSIFLNENWSALDSGYRYHETTVTYSFLTHADGRQSESYLEDAPFVFETFSPAEQQAVRFYLGYIESFTNLTFEEVGSNDGQMGFGFHNMEMGGYASYPFRGDQGVFLNVDARLQAEPENFHYILAHEIGHAVGLSHTWEGQMPAFSESVHDMRLMTALSYNSVLFDSGSTQRGFVTGFQALDIAALQNIYGTRITSADNVFAVNEHGGMSKEGTHWNMSILTPTTLVDTGGTDTVDASGLNQTGPAIFDFRKGLFLDTEQAIEIYDWDQQTWSDPITPVSPLPRLQIQPGTVIEHYIGTSGVDLVIAGYGNQIVNGGGGIDTVSYSGHQNSYTLTLSAQRTTLTDRRPDQNGTDTLADIEFLSFDTGIKGDEFDLSLFGGAAGLAEADMLNVVELYIAYFNRAPDAMGLNYWGTEFSKGYTLPEMAESFFVQSETRSTYETALDADGTLTDVPAFVAAVYTNVLGRAADQSGFDYWVNELQDNPDITAGIFILAILNGAKHPSNPSPQSALDQQYLETKTDVGAYFAVIKGMSDVDNAIDVMSRYNGSQAGVDAAINAADSFYASALDATNGDFLMPLVGVLDDPFAIA</sequence>
<protein>
    <submittedName>
        <fullName evidence="2">Metalloprotease AprA</fullName>
        <ecNumber evidence="2">3.4.24.-</ecNumber>
    </submittedName>
</protein>
<gene>
    <name evidence="2" type="primary">aprA</name>
    <name evidence="2" type="ORF">DSM109990_03453</name>
</gene>
<dbReference type="Pfam" id="PF13946">
    <property type="entry name" value="DUF4214"/>
    <property type="match status" value="1"/>
</dbReference>
<dbReference type="RefSeq" id="WP_243263270.1">
    <property type="nucleotide sequence ID" value="NZ_CP085145.1"/>
</dbReference>
<dbReference type="InterPro" id="IPR024079">
    <property type="entry name" value="MetalloPept_cat_dom_sf"/>
</dbReference>
<keyword evidence="2" id="KW-0482">Metalloprotease</keyword>
<dbReference type="SMART" id="SM00235">
    <property type="entry name" value="ZnMc"/>
    <property type="match status" value="1"/>
</dbReference>
<name>A0ABY3ZQX6_9RHOB</name>
<dbReference type="EC" id="3.4.24.-" evidence="2"/>
<evidence type="ECO:0000313" key="2">
    <source>
        <dbReference type="EMBL" id="UOA16569.1"/>
    </source>
</evidence>
<keyword evidence="3" id="KW-1185">Reference proteome</keyword>
<dbReference type="InterPro" id="IPR006026">
    <property type="entry name" value="Peptidase_Metallo"/>
</dbReference>
<keyword evidence="2" id="KW-0378">Hydrolase</keyword>
<dbReference type="GO" id="GO:0008237">
    <property type="term" value="F:metallopeptidase activity"/>
    <property type="evidence" value="ECO:0007669"/>
    <property type="project" value="UniProtKB-KW"/>
</dbReference>
<geneLocation type="plasmid" evidence="2 3">
    <name>pDSM109990_a</name>
</geneLocation>
<dbReference type="SUPFAM" id="SSF55486">
    <property type="entry name" value="Metalloproteases ('zincins'), catalytic domain"/>
    <property type="match status" value="1"/>
</dbReference>
<evidence type="ECO:0000313" key="3">
    <source>
        <dbReference type="Proteomes" id="UP000831019"/>
    </source>
</evidence>
<dbReference type="Gene3D" id="3.40.390.10">
    <property type="entry name" value="Collagenase (Catalytic Domain)"/>
    <property type="match status" value="1"/>
</dbReference>
<organism evidence="2 3">
    <name type="scientific">Sulfitobacter dubius</name>
    <dbReference type="NCBI Taxonomy" id="218673"/>
    <lineage>
        <taxon>Bacteria</taxon>
        <taxon>Pseudomonadati</taxon>
        <taxon>Pseudomonadota</taxon>
        <taxon>Alphaproteobacteria</taxon>
        <taxon>Rhodobacterales</taxon>
        <taxon>Roseobacteraceae</taxon>
        <taxon>Sulfitobacter</taxon>
    </lineage>
</organism>
<evidence type="ECO:0000259" key="1">
    <source>
        <dbReference type="SMART" id="SM00235"/>
    </source>
</evidence>
<dbReference type="CDD" id="cd04277">
    <property type="entry name" value="ZnMc_serralysin_like"/>
    <property type="match status" value="1"/>
</dbReference>
<dbReference type="Gene3D" id="2.150.10.10">
    <property type="entry name" value="Serralysin-like metalloprotease, C-terminal"/>
    <property type="match status" value="1"/>
</dbReference>
<keyword evidence="2" id="KW-0645">Protease</keyword>
<feature type="domain" description="Peptidase metallopeptidase" evidence="1">
    <location>
        <begin position="25"/>
        <end position="181"/>
    </location>
</feature>
<dbReference type="EMBL" id="CP085145">
    <property type="protein sequence ID" value="UOA16569.1"/>
    <property type="molecule type" value="Genomic_DNA"/>
</dbReference>
<dbReference type="InterPro" id="IPR025282">
    <property type="entry name" value="DUF4214"/>
</dbReference>
<dbReference type="InterPro" id="IPR034033">
    <property type="entry name" value="Serralysin-like"/>
</dbReference>
<accession>A0ABY3ZQX6</accession>